<comment type="catalytic activity">
    <reaction evidence="1 11">
        <text>1-(5-phospho-beta-D-ribosyl)-5'-AMP + H2O = 1-(5-phospho-beta-D-ribosyl)-5-[(5-phospho-beta-D-ribosylamino)methylideneamino]imidazole-4-carboxamide</text>
        <dbReference type="Rhea" id="RHEA:20049"/>
        <dbReference type="ChEBI" id="CHEBI:15377"/>
        <dbReference type="ChEBI" id="CHEBI:58435"/>
        <dbReference type="ChEBI" id="CHEBI:59457"/>
        <dbReference type="EC" id="3.5.4.19"/>
    </reaction>
</comment>
<comment type="subunit">
    <text evidence="11">Homodimer.</text>
</comment>
<feature type="binding site" evidence="11">
    <location>
        <position position="104"/>
    </location>
    <ligand>
        <name>Zn(2+)</name>
        <dbReference type="ChEBI" id="CHEBI:29105"/>
        <note>ligand shared between dimeric partners</note>
    </ligand>
</feature>
<evidence type="ECO:0000256" key="10">
    <source>
        <dbReference type="ARBA" id="ARBA00023102"/>
    </source>
</evidence>
<feature type="binding site" evidence="11">
    <location>
        <position position="84"/>
    </location>
    <ligand>
        <name>Mg(2+)</name>
        <dbReference type="ChEBI" id="CHEBI:18420"/>
    </ligand>
</feature>
<keyword evidence="9 11" id="KW-0378">Hydrolase</keyword>
<comment type="similarity">
    <text evidence="6">In the N-terminal section; belongs to the PRA-CH family.</text>
</comment>
<evidence type="ECO:0000256" key="6">
    <source>
        <dbReference type="ARBA" id="ARBA00008299"/>
    </source>
</evidence>
<dbReference type="GO" id="GO:0000105">
    <property type="term" value="P:L-histidine biosynthetic process"/>
    <property type="evidence" value="ECO:0007669"/>
    <property type="project" value="UniProtKB-UniRule"/>
</dbReference>
<feature type="binding site" evidence="11">
    <location>
        <position position="97"/>
    </location>
    <ligand>
        <name>Zn(2+)</name>
        <dbReference type="ChEBI" id="CHEBI:29105"/>
        <note>ligand shared between dimeric partners</note>
    </ligand>
</feature>
<evidence type="ECO:0000256" key="7">
    <source>
        <dbReference type="ARBA" id="ARBA00022490"/>
    </source>
</evidence>
<comment type="pathway">
    <text evidence="4">Amino-acid biosynthesis; L-histidine biosynthesis; L-histidine from 5-phospho-alpha-D-ribose 1-diphosphate: step 2/9.</text>
</comment>
<evidence type="ECO:0000256" key="4">
    <source>
        <dbReference type="ARBA" id="ARBA00005204"/>
    </source>
</evidence>
<comment type="similarity">
    <text evidence="5">In the C-terminal section; belongs to the PRA-PH family.</text>
</comment>
<evidence type="ECO:0000256" key="2">
    <source>
        <dbReference type="ARBA" id="ARBA00001460"/>
    </source>
</evidence>
<evidence type="ECO:0000256" key="5">
    <source>
        <dbReference type="ARBA" id="ARBA00007731"/>
    </source>
</evidence>
<feature type="binding site" evidence="11">
    <location>
        <position position="80"/>
    </location>
    <ligand>
        <name>Mg(2+)</name>
        <dbReference type="ChEBI" id="CHEBI:18420"/>
    </ligand>
</feature>
<dbReference type="Pfam" id="PF01502">
    <property type="entry name" value="PRA-CH"/>
    <property type="match status" value="1"/>
</dbReference>
<dbReference type="GO" id="GO:0004635">
    <property type="term" value="F:phosphoribosyl-AMP cyclohydrolase activity"/>
    <property type="evidence" value="ECO:0007669"/>
    <property type="project" value="UniProtKB-UniRule"/>
</dbReference>
<feature type="binding site" evidence="11">
    <location>
        <position position="82"/>
    </location>
    <ligand>
        <name>Mg(2+)</name>
        <dbReference type="ChEBI" id="CHEBI:18420"/>
    </ligand>
</feature>
<keyword evidence="8 11" id="KW-0028">Amino-acid biosynthesis</keyword>
<gene>
    <name evidence="11 13" type="primary">hisI</name>
    <name evidence="13" type="ORF">GE300_10260</name>
</gene>
<evidence type="ECO:0000256" key="1">
    <source>
        <dbReference type="ARBA" id="ARBA00000024"/>
    </source>
</evidence>
<comment type="caution">
    <text evidence="13">The sequence shown here is derived from an EMBL/GenBank/DDBJ whole genome shotgun (WGS) entry which is preliminary data.</text>
</comment>
<name>A0A6L5Z1N0_9RHOB</name>
<dbReference type="Proteomes" id="UP000474957">
    <property type="component" value="Unassembled WGS sequence"/>
</dbReference>
<comment type="pathway">
    <text evidence="3 11">Amino-acid biosynthesis; L-histidine biosynthesis; L-histidine from 5-phospho-alpha-D-ribose 1-diphosphate: step 3/9.</text>
</comment>
<dbReference type="InterPro" id="IPR026660">
    <property type="entry name" value="PRA-CH"/>
</dbReference>
<feature type="domain" description="Phosphoribosyl-AMP cyclohydrolase" evidence="12">
    <location>
        <begin position="33"/>
        <end position="106"/>
    </location>
</feature>
<dbReference type="InterPro" id="IPR002496">
    <property type="entry name" value="PRib_AMP_CycHydrolase_dom"/>
</dbReference>
<dbReference type="HAMAP" id="MF_01021">
    <property type="entry name" value="HisI"/>
    <property type="match status" value="1"/>
</dbReference>
<keyword evidence="11" id="KW-0479">Metal-binding</keyword>
<dbReference type="NCBIfam" id="NF000768">
    <property type="entry name" value="PRK00051.1"/>
    <property type="match status" value="1"/>
</dbReference>
<keyword evidence="7 11" id="KW-0963">Cytoplasm</keyword>
<dbReference type="RefSeq" id="WP_154446478.1">
    <property type="nucleotide sequence ID" value="NZ_WIND01000006.1"/>
</dbReference>
<comment type="function">
    <text evidence="11">Catalyzes the hydrolysis of the adenine ring of phosphoribosyl-AMP.</text>
</comment>
<feature type="binding site" evidence="11">
    <location>
        <position position="81"/>
    </location>
    <ligand>
        <name>Zn(2+)</name>
        <dbReference type="ChEBI" id="CHEBI:29105"/>
        <note>ligand shared between dimeric partners</note>
    </ligand>
</feature>
<comment type="catalytic activity">
    <reaction evidence="2">
        <text>1-(5-phospho-beta-D-ribosyl)-ATP + H2O = 1-(5-phospho-beta-D-ribosyl)-5'-AMP + diphosphate + H(+)</text>
        <dbReference type="Rhea" id="RHEA:22828"/>
        <dbReference type="ChEBI" id="CHEBI:15377"/>
        <dbReference type="ChEBI" id="CHEBI:15378"/>
        <dbReference type="ChEBI" id="CHEBI:33019"/>
        <dbReference type="ChEBI" id="CHEBI:59457"/>
        <dbReference type="ChEBI" id="CHEBI:73183"/>
        <dbReference type="EC" id="3.6.1.31"/>
    </reaction>
</comment>
<dbReference type="FunFam" id="3.10.20.810:FF:000001">
    <property type="entry name" value="Histidine biosynthesis bifunctional protein HisIE"/>
    <property type="match status" value="1"/>
</dbReference>
<dbReference type="InterPro" id="IPR038019">
    <property type="entry name" value="PRib_AMP_CycHydrolase_sf"/>
</dbReference>
<dbReference type="GO" id="GO:0004636">
    <property type="term" value="F:phosphoribosyl-ATP diphosphatase activity"/>
    <property type="evidence" value="ECO:0007669"/>
    <property type="project" value="UniProtKB-EC"/>
</dbReference>
<comment type="cofactor">
    <cofactor evidence="11">
        <name>Zn(2+)</name>
        <dbReference type="ChEBI" id="CHEBI:29105"/>
    </cofactor>
    <text evidence="11">Binds 1 zinc ion per subunit.</text>
</comment>
<reference evidence="13 14" key="1">
    <citation type="submission" date="2019-10" db="EMBL/GenBank/DDBJ databases">
        <title>Cognatihalovulum marinum gen. nov. sp. nov., a new member of the family Rhodobacteraceae isolated from deep seawater of the Northwest Indian Ocean.</title>
        <authorList>
            <person name="Ruan C."/>
            <person name="Wang J."/>
            <person name="Zheng X."/>
            <person name="Song L."/>
            <person name="Zhu Y."/>
            <person name="Huang Y."/>
            <person name="Lu Z."/>
            <person name="Du W."/>
            <person name="Huang L."/>
            <person name="Dai X."/>
        </authorList>
    </citation>
    <scope>NUCLEOTIDE SEQUENCE [LARGE SCALE GENOMIC DNA]</scope>
    <source>
        <strain evidence="13 14">2CG4</strain>
    </source>
</reference>
<dbReference type="EMBL" id="WIND01000006">
    <property type="protein sequence ID" value="MSU89992.1"/>
    <property type="molecule type" value="Genomic_DNA"/>
</dbReference>
<comment type="subcellular location">
    <subcellularLocation>
        <location evidence="11">Cytoplasm</location>
    </subcellularLocation>
</comment>
<dbReference type="GO" id="GO:0008270">
    <property type="term" value="F:zinc ion binding"/>
    <property type="evidence" value="ECO:0007669"/>
    <property type="project" value="UniProtKB-UniRule"/>
</dbReference>
<accession>A0A6L5Z1N0</accession>
<dbReference type="Gene3D" id="3.10.20.810">
    <property type="entry name" value="Phosphoribosyl-AMP cyclohydrolase"/>
    <property type="match status" value="1"/>
</dbReference>
<keyword evidence="11" id="KW-0460">Magnesium</keyword>
<sequence>MTNTRFDPDTLRWTDTGLIPAIAQDHATGEVLMMAWMNRESLAETLRTGDVTYWSRSRGALWRKGATSGHLQKLVRLSVDCDRDTILMQVEQTGPACHTGRRSCFYTDVEAGAERITADPLPE</sequence>
<dbReference type="EC" id="3.5.4.19" evidence="11"/>
<organism evidence="13 14">
    <name type="scientific">Halovulum marinum</name>
    <dbReference type="NCBI Taxonomy" id="2662447"/>
    <lineage>
        <taxon>Bacteria</taxon>
        <taxon>Pseudomonadati</taxon>
        <taxon>Pseudomonadota</taxon>
        <taxon>Alphaproteobacteria</taxon>
        <taxon>Rhodobacterales</taxon>
        <taxon>Paracoccaceae</taxon>
        <taxon>Halovulum</taxon>
    </lineage>
</organism>
<keyword evidence="10 11" id="KW-0368">Histidine biosynthesis</keyword>
<protein>
    <recommendedName>
        <fullName evidence="11">Phosphoribosyl-AMP cyclohydrolase</fullName>
        <shortName evidence="11">PRA-CH</shortName>
        <ecNumber evidence="11">3.5.4.19</ecNumber>
    </recommendedName>
</protein>
<evidence type="ECO:0000256" key="11">
    <source>
        <dbReference type="HAMAP-Rule" id="MF_01021"/>
    </source>
</evidence>
<evidence type="ECO:0000313" key="14">
    <source>
        <dbReference type="Proteomes" id="UP000474957"/>
    </source>
</evidence>
<evidence type="ECO:0000256" key="9">
    <source>
        <dbReference type="ARBA" id="ARBA00022801"/>
    </source>
</evidence>
<dbReference type="UniPathway" id="UPA00031">
    <property type="reaction ID" value="UER00008"/>
</dbReference>
<comment type="cofactor">
    <cofactor evidence="11">
        <name>Mg(2+)</name>
        <dbReference type="ChEBI" id="CHEBI:18420"/>
    </cofactor>
    <text evidence="11">Binds 1 Mg(2+) ion per subunit.</text>
</comment>
<comment type="similarity">
    <text evidence="11">Belongs to the PRA-CH family.</text>
</comment>
<proteinExistence type="inferred from homology"/>
<dbReference type="AlphaFoldDB" id="A0A6L5Z1N0"/>
<dbReference type="PANTHER" id="PTHR42945:SF1">
    <property type="entry name" value="HISTIDINE BIOSYNTHESIS BIFUNCTIONAL PROTEIN HIS7"/>
    <property type="match status" value="1"/>
</dbReference>
<evidence type="ECO:0000256" key="3">
    <source>
        <dbReference type="ARBA" id="ARBA00005169"/>
    </source>
</evidence>
<evidence type="ECO:0000313" key="13">
    <source>
        <dbReference type="EMBL" id="MSU89992.1"/>
    </source>
</evidence>
<keyword evidence="11" id="KW-0862">Zinc</keyword>
<evidence type="ECO:0000259" key="12">
    <source>
        <dbReference type="Pfam" id="PF01502"/>
    </source>
</evidence>
<dbReference type="SUPFAM" id="SSF141734">
    <property type="entry name" value="HisI-like"/>
    <property type="match status" value="1"/>
</dbReference>
<dbReference type="GO" id="GO:0005737">
    <property type="term" value="C:cytoplasm"/>
    <property type="evidence" value="ECO:0007669"/>
    <property type="project" value="UniProtKB-SubCell"/>
</dbReference>
<evidence type="ECO:0000256" key="8">
    <source>
        <dbReference type="ARBA" id="ARBA00022605"/>
    </source>
</evidence>
<dbReference type="PANTHER" id="PTHR42945">
    <property type="entry name" value="HISTIDINE BIOSYNTHESIS BIFUNCTIONAL PROTEIN"/>
    <property type="match status" value="1"/>
</dbReference>
<keyword evidence="14" id="KW-1185">Reference proteome</keyword>
<dbReference type="GO" id="GO:0000287">
    <property type="term" value="F:magnesium ion binding"/>
    <property type="evidence" value="ECO:0007669"/>
    <property type="project" value="UniProtKB-UniRule"/>
</dbReference>